<accession>A0A8J3YJV1</accession>
<feature type="region of interest" description="Disordered" evidence="1">
    <location>
        <begin position="1"/>
        <end position="25"/>
    </location>
</feature>
<feature type="transmembrane region" description="Helical" evidence="2">
    <location>
        <begin position="413"/>
        <end position="435"/>
    </location>
</feature>
<comment type="caution">
    <text evidence="3">The sequence shown here is derived from an EMBL/GenBank/DDBJ whole genome shotgun (WGS) entry which is preliminary data.</text>
</comment>
<evidence type="ECO:0000313" key="3">
    <source>
        <dbReference type="EMBL" id="GIJ46654.1"/>
    </source>
</evidence>
<proteinExistence type="predicted"/>
<gene>
    <name evidence="3" type="ORF">Val02_35400</name>
</gene>
<protein>
    <submittedName>
        <fullName evidence="3">Uncharacterized protein</fullName>
    </submittedName>
</protein>
<feature type="compositionally biased region" description="Acidic residues" evidence="1">
    <location>
        <begin position="8"/>
        <end position="19"/>
    </location>
</feature>
<feature type="transmembrane region" description="Helical" evidence="2">
    <location>
        <begin position="154"/>
        <end position="172"/>
    </location>
</feature>
<feature type="transmembrane region" description="Helical" evidence="2">
    <location>
        <begin position="342"/>
        <end position="364"/>
    </location>
</feature>
<keyword evidence="2" id="KW-0812">Transmembrane</keyword>
<evidence type="ECO:0000313" key="4">
    <source>
        <dbReference type="Proteomes" id="UP000619260"/>
    </source>
</evidence>
<feature type="transmembrane region" description="Helical" evidence="2">
    <location>
        <begin position="273"/>
        <end position="290"/>
    </location>
</feature>
<feature type="transmembrane region" description="Helical" evidence="2">
    <location>
        <begin position="43"/>
        <end position="63"/>
    </location>
</feature>
<feature type="transmembrane region" description="Helical" evidence="2">
    <location>
        <begin position="239"/>
        <end position="261"/>
    </location>
</feature>
<feature type="transmembrane region" description="Helical" evidence="2">
    <location>
        <begin position="178"/>
        <end position="196"/>
    </location>
</feature>
<evidence type="ECO:0000256" key="1">
    <source>
        <dbReference type="SAM" id="MobiDB-lite"/>
    </source>
</evidence>
<keyword evidence="4" id="KW-1185">Reference proteome</keyword>
<dbReference type="RefSeq" id="WP_203900180.1">
    <property type="nucleotide sequence ID" value="NZ_BOPF01000012.1"/>
</dbReference>
<keyword evidence="2" id="KW-1133">Transmembrane helix</keyword>
<dbReference type="EMBL" id="BOPF01000012">
    <property type="protein sequence ID" value="GIJ46654.1"/>
    <property type="molecule type" value="Genomic_DNA"/>
</dbReference>
<feature type="transmembrane region" description="Helical" evidence="2">
    <location>
        <begin position="203"/>
        <end position="227"/>
    </location>
</feature>
<dbReference type="Proteomes" id="UP000619260">
    <property type="component" value="Unassembled WGS sequence"/>
</dbReference>
<keyword evidence="2" id="KW-0472">Membrane</keyword>
<feature type="transmembrane region" description="Helical" evidence="2">
    <location>
        <begin position="316"/>
        <end position="335"/>
    </location>
</feature>
<sequence length="491" mass="52663">MSIAVEPDAVEPDTPEESPQESHRSPVALVAERLFLTAPSRPVTWRAVVLALAAVAVGTIVGVNRARGPGALNTVWAEDGSILLTDALNEPFWTAVTTPLNGYYITVPRLLGEVAAIAPISLSAVALSAIAAACAAGIALLVYVVSRAHVPSPVLRLVIAAPVVVTPVGALFTPHTIVTQQFLLLYALFWLLLWVPTTRAGRIFGVAFAVLSALTTILVVALLPLAIFRAVATRGRQAFWLLGGLVIGLAVQVGGLVSGAASRAGISHPRPDPAWALLEFVVYGLPYSVLGQKWLEPPVNHQNGNWVNPHERPAEHAVLVLLAWVVIGLVVYLAVRRVTKPAWVLAAVAAAHAFGIFALEIMAMGYDTDSYLVDEKALIWTDRYLVPAMLLLTVTVVALLRPDGDPGFDPAKWPANVWPVVAYVTLLVVVCAVNFRHDNPRSYSQPWRKEVRAATATCKATAQKTVTIGAGSTMWGNKWPQVVIPCDRLRD</sequence>
<name>A0A8J3YJV1_9ACTN</name>
<dbReference type="AlphaFoldDB" id="A0A8J3YJV1"/>
<evidence type="ECO:0000256" key="2">
    <source>
        <dbReference type="SAM" id="Phobius"/>
    </source>
</evidence>
<organism evidence="3 4">
    <name type="scientific">Virgisporangium aliadipatigenens</name>
    <dbReference type="NCBI Taxonomy" id="741659"/>
    <lineage>
        <taxon>Bacteria</taxon>
        <taxon>Bacillati</taxon>
        <taxon>Actinomycetota</taxon>
        <taxon>Actinomycetes</taxon>
        <taxon>Micromonosporales</taxon>
        <taxon>Micromonosporaceae</taxon>
        <taxon>Virgisporangium</taxon>
    </lineage>
</organism>
<feature type="transmembrane region" description="Helical" evidence="2">
    <location>
        <begin position="116"/>
        <end position="142"/>
    </location>
</feature>
<reference evidence="3" key="1">
    <citation type="submission" date="2021-01" db="EMBL/GenBank/DDBJ databases">
        <title>Whole genome shotgun sequence of Virgisporangium aliadipatigenens NBRC 105644.</title>
        <authorList>
            <person name="Komaki H."/>
            <person name="Tamura T."/>
        </authorList>
    </citation>
    <scope>NUCLEOTIDE SEQUENCE</scope>
    <source>
        <strain evidence="3">NBRC 105644</strain>
    </source>
</reference>